<evidence type="ECO:0000313" key="7">
    <source>
        <dbReference type="EMBL" id="VGL79040.1"/>
    </source>
</evidence>
<dbReference type="PANTHER" id="PTHR45138:SF9">
    <property type="entry name" value="DIGUANYLATE CYCLASE DGCM-RELATED"/>
    <property type="match status" value="1"/>
</dbReference>
<accession>A0A486D4F7</accession>
<comment type="pathway">
    <text evidence="2">Purine metabolism; 3',5'-cyclic di-GMP biosynthesis.</text>
</comment>
<gene>
    <name evidence="7" type="primary">ydaM_1</name>
    <name evidence="7" type="ORF">SAMEA4873656_00098</name>
</gene>
<comment type="cofactor">
    <cofactor evidence="1">
        <name>Mg(2+)</name>
        <dbReference type="ChEBI" id="CHEBI:18420"/>
    </cofactor>
</comment>
<dbReference type="SMART" id="SM00267">
    <property type="entry name" value="GGDEF"/>
    <property type="match status" value="1"/>
</dbReference>
<reference evidence="7" key="1">
    <citation type="submission" date="2019-03" db="EMBL/GenBank/DDBJ databases">
        <authorList>
            <consortium name="Pathogen Informatics"/>
        </authorList>
    </citation>
    <scope>NUCLEOTIDE SEQUENCE</scope>
    <source>
        <strain evidence="7">5012STDY7626466</strain>
    </source>
</reference>
<dbReference type="GO" id="GO:0043709">
    <property type="term" value="P:cell adhesion involved in single-species biofilm formation"/>
    <property type="evidence" value="ECO:0007669"/>
    <property type="project" value="TreeGrafter"/>
</dbReference>
<dbReference type="EMBL" id="CAAHCZ010000001">
    <property type="protein sequence ID" value="VGL79040.1"/>
    <property type="molecule type" value="Genomic_DNA"/>
</dbReference>
<protein>
    <recommendedName>
        <fullName evidence="3">diguanylate cyclase</fullName>
        <ecNumber evidence="3">2.7.7.65</ecNumber>
    </recommendedName>
</protein>
<dbReference type="Gene3D" id="3.30.450.20">
    <property type="entry name" value="PAS domain"/>
    <property type="match status" value="1"/>
</dbReference>
<dbReference type="InterPro" id="IPR050469">
    <property type="entry name" value="Diguanylate_Cyclase"/>
</dbReference>
<sequence length="433" mass="49108">MMCRSAPGVGRFGACMLLKELAVFDVLSTPIWVVHPFTECVVYANQASRTLSGDMSLNEMRNGIYSTCPETQLQHYLRYLDAMTEIYEVWTLQTAKGLQSVYCKTTLVETEDSGTLLLFEAVKLLAQNQSIHTGSRRYQRRNNGFFARFFMTNTAPMLLIDPQKEGRIVDANIAALRFYHYSDEEMRTKHTWQINTLGRDVIPIMNNIANMPGGHKPLNFTHILADGSLRHVQTYAGPVVLYNIRLMLCIIHDITEEVHLKKELEFSAAHDPLTGLLNRREFYRLVDAPSFIAHGFCLLLIDIDHFKSINDIHGHQKGDEVLLVISRILETSVDREDKIYRWGGEEFLLFLPHSPIARALMVAEAIRQAVSEYQTLSVTVSIGVAEHHDGEAIDQLFYRVDKALYAAKNDGRNRVTRMPFDSAELLRNSGGAA</sequence>
<dbReference type="Gene3D" id="3.30.70.270">
    <property type="match status" value="1"/>
</dbReference>
<feature type="domain" description="GGDEF" evidence="6">
    <location>
        <begin position="294"/>
        <end position="420"/>
    </location>
</feature>
<dbReference type="EC" id="2.7.7.65" evidence="3"/>
<dbReference type="SUPFAM" id="SSF55073">
    <property type="entry name" value="Nucleotide cyclase"/>
    <property type="match status" value="1"/>
</dbReference>
<evidence type="ECO:0000256" key="5">
    <source>
        <dbReference type="ARBA" id="ARBA00034247"/>
    </source>
</evidence>
<dbReference type="InterPro" id="IPR000160">
    <property type="entry name" value="GGDEF_dom"/>
</dbReference>
<dbReference type="GO" id="GO:0005525">
    <property type="term" value="F:GTP binding"/>
    <property type="evidence" value="ECO:0007669"/>
    <property type="project" value="UniProtKB-KW"/>
</dbReference>
<dbReference type="InterPro" id="IPR035965">
    <property type="entry name" value="PAS-like_dom_sf"/>
</dbReference>
<keyword evidence="4" id="KW-0342">GTP-binding</keyword>
<dbReference type="GO" id="GO:0005886">
    <property type="term" value="C:plasma membrane"/>
    <property type="evidence" value="ECO:0007669"/>
    <property type="project" value="TreeGrafter"/>
</dbReference>
<name>A0A486D4F7_KLEPN</name>
<dbReference type="InterPro" id="IPR029787">
    <property type="entry name" value="Nucleotide_cyclase"/>
</dbReference>
<dbReference type="InterPro" id="IPR000014">
    <property type="entry name" value="PAS"/>
</dbReference>
<dbReference type="PROSITE" id="PS50887">
    <property type="entry name" value="GGDEF"/>
    <property type="match status" value="1"/>
</dbReference>
<dbReference type="NCBIfam" id="TIGR00229">
    <property type="entry name" value="sensory_box"/>
    <property type="match status" value="1"/>
</dbReference>
<dbReference type="CDD" id="cd00130">
    <property type="entry name" value="PAS"/>
    <property type="match status" value="1"/>
</dbReference>
<keyword evidence="4" id="KW-0547">Nucleotide-binding</keyword>
<keyword evidence="7" id="KW-0548">Nucleotidyltransferase</keyword>
<evidence type="ECO:0000256" key="3">
    <source>
        <dbReference type="ARBA" id="ARBA00012528"/>
    </source>
</evidence>
<dbReference type="AlphaFoldDB" id="A0A486D4F7"/>
<dbReference type="Pfam" id="PF00990">
    <property type="entry name" value="GGDEF"/>
    <property type="match status" value="1"/>
</dbReference>
<dbReference type="SMART" id="SM00091">
    <property type="entry name" value="PAS"/>
    <property type="match status" value="2"/>
</dbReference>
<dbReference type="GO" id="GO:0052621">
    <property type="term" value="F:diguanylate cyclase activity"/>
    <property type="evidence" value="ECO:0007669"/>
    <property type="project" value="UniProtKB-EC"/>
</dbReference>
<proteinExistence type="predicted"/>
<evidence type="ECO:0000256" key="2">
    <source>
        <dbReference type="ARBA" id="ARBA00004665"/>
    </source>
</evidence>
<dbReference type="FunFam" id="3.30.70.270:FF:000001">
    <property type="entry name" value="Diguanylate cyclase domain protein"/>
    <property type="match status" value="1"/>
</dbReference>
<comment type="catalytic activity">
    <reaction evidence="5">
        <text>2 GTP = 3',3'-c-di-GMP + 2 diphosphate</text>
        <dbReference type="Rhea" id="RHEA:24898"/>
        <dbReference type="ChEBI" id="CHEBI:33019"/>
        <dbReference type="ChEBI" id="CHEBI:37565"/>
        <dbReference type="ChEBI" id="CHEBI:58805"/>
        <dbReference type="EC" id="2.7.7.65"/>
    </reaction>
</comment>
<organism evidence="7">
    <name type="scientific">Klebsiella pneumoniae</name>
    <dbReference type="NCBI Taxonomy" id="573"/>
    <lineage>
        <taxon>Bacteria</taxon>
        <taxon>Pseudomonadati</taxon>
        <taxon>Pseudomonadota</taxon>
        <taxon>Gammaproteobacteria</taxon>
        <taxon>Enterobacterales</taxon>
        <taxon>Enterobacteriaceae</taxon>
        <taxon>Klebsiella/Raoultella group</taxon>
        <taxon>Klebsiella</taxon>
        <taxon>Klebsiella pneumoniae complex</taxon>
    </lineage>
</organism>
<dbReference type="GO" id="GO:1902201">
    <property type="term" value="P:negative regulation of bacterial-type flagellum-dependent cell motility"/>
    <property type="evidence" value="ECO:0007669"/>
    <property type="project" value="TreeGrafter"/>
</dbReference>
<evidence type="ECO:0000256" key="4">
    <source>
        <dbReference type="ARBA" id="ARBA00023134"/>
    </source>
</evidence>
<keyword evidence="7" id="KW-0808">Transferase</keyword>
<dbReference type="PANTHER" id="PTHR45138">
    <property type="entry name" value="REGULATORY COMPONENTS OF SENSORY TRANSDUCTION SYSTEM"/>
    <property type="match status" value="1"/>
</dbReference>
<dbReference type="SUPFAM" id="SSF55785">
    <property type="entry name" value="PYP-like sensor domain (PAS domain)"/>
    <property type="match status" value="1"/>
</dbReference>
<dbReference type="Pfam" id="PF13426">
    <property type="entry name" value="PAS_9"/>
    <property type="match status" value="1"/>
</dbReference>
<dbReference type="NCBIfam" id="TIGR00254">
    <property type="entry name" value="GGDEF"/>
    <property type="match status" value="1"/>
</dbReference>
<dbReference type="CDD" id="cd01949">
    <property type="entry name" value="GGDEF"/>
    <property type="match status" value="1"/>
</dbReference>
<dbReference type="InterPro" id="IPR043128">
    <property type="entry name" value="Rev_trsase/Diguanyl_cyclase"/>
</dbReference>
<evidence type="ECO:0000256" key="1">
    <source>
        <dbReference type="ARBA" id="ARBA00001946"/>
    </source>
</evidence>
<evidence type="ECO:0000259" key="6">
    <source>
        <dbReference type="PROSITE" id="PS50887"/>
    </source>
</evidence>